<reference evidence="3" key="1">
    <citation type="journal article" date="2017" name="Nature">
        <title>The sunflower genome provides insights into oil metabolism, flowering and Asterid evolution.</title>
        <authorList>
            <person name="Badouin H."/>
            <person name="Gouzy J."/>
            <person name="Grassa C.J."/>
            <person name="Murat F."/>
            <person name="Staton S.E."/>
            <person name="Cottret L."/>
            <person name="Lelandais-Briere C."/>
            <person name="Owens G.L."/>
            <person name="Carrere S."/>
            <person name="Mayjonade B."/>
            <person name="Legrand L."/>
            <person name="Gill N."/>
            <person name="Kane N.C."/>
            <person name="Bowers J.E."/>
            <person name="Hubner S."/>
            <person name="Bellec A."/>
            <person name="Berard A."/>
            <person name="Berges H."/>
            <person name="Blanchet N."/>
            <person name="Boniface M.C."/>
            <person name="Brunel D."/>
            <person name="Catrice O."/>
            <person name="Chaidir N."/>
            <person name="Claudel C."/>
            <person name="Donnadieu C."/>
            <person name="Faraut T."/>
            <person name="Fievet G."/>
            <person name="Helmstetter N."/>
            <person name="King M."/>
            <person name="Knapp S.J."/>
            <person name="Lai Z."/>
            <person name="Le Paslier M.C."/>
            <person name="Lippi Y."/>
            <person name="Lorenzon L."/>
            <person name="Mandel J.R."/>
            <person name="Marage G."/>
            <person name="Marchand G."/>
            <person name="Marquand E."/>
            <person name="Bret-Mestries E."/>
            <person name="Morien E."/>
            <person name="Nambeesan S."/>
            <person name="Nguyen T."/>
            <person name="Pegot-Espagnet P."/>
            <person name="Pouilly N."/>
            <person name="Raftis F."/>
            <person name="Sallet E."/>
            <person name="Schiex T."/>
            <person name="Thomas J."/>
            <person name="Vandecasteele C."/>
            <person name="Vares D."/>
            <person name="Vear F."/>
            <person name="Vautrin S."/>
            <person name="Crespi M."/>
            <person name="Mangin B."/>
            <person name="Burke J.M."/>
            <person name="Salse J."/>
            <person name="Munos S."/>
            <person name="Vincourt P."/>
            <person name="Rieseberg L.H."/>
            <person name="Langlade N.B."/>
        </authorList>
    </citation>
    <scope>NUCLEOTIDE SEQUENCE [LARGE SCALE GENOMIC DNA]</scope>
    <source>
        <strain evidence="3">cv. SF193</strain>
    </source>
</reference>
<keyword evidence="3" id="KW-1185">Reference proteome</keyword>
<feature type="transmembrane region" description="Helical" evidence="1">
    <location>
        <begin position="34"/>
        <end position="51"/>
    </location>
</feature>
<organism evidence="2 3">
    <name type="scientific">Helianthus annuus</name>
    <name type="common">Common sunflower</name>
    <dbReference type="NCBI Taxonomy" id="4232"/>
    <lineage>
        <taxon>Eukaryota</taxon>
        <taxon>Viridiplantae</taxon>
        <taxon>Streptophyta</taxon>
        <taxon>Embryophyta</taxon>
        <taxon>Tracheophyta</taxon>
        <taxon>Spermatophyta</taxon>
        <taxon>Magnoliopsida</taxon>
        <taxon>eudicotyledons</taxon>
        <taxon>Gunneridae</taxon>
        <taxon>Pentapetalae</taxon>
        <taxon>asterids</taxon>
        <taxon>campanulids</taxon>
        <taxon>Asterales</taxon>
        <taxon>Asteraceae</taxon>
        <taxon>Asteroideae</taxon>
        <taxon>Heliantheae alliance</taxon>
        <taxon>Heliantheae</taxon>
        <taxon>Helianthus</taxon>
    </lineage>
</organism>
<evidence type="ECO:0000313" key="3">
    <source>
        <dbReference type="Proteomes" id="UP000215914"/>
    </source>
</evidence>
<dbReference type="Proteomes" id="UP000215914">
    <property type="component" value="Chromosome 12"/>
</dbReference>
<name>A0A251SZ24_HELAN</name>
<keyword evidence="1" id="KW-0472">Membrane</keyword>
<keyword evidence="1" id="KW-0812">Transmembrane</keyword>
<evidence type="ECO:0000256" key="1">
    <source>
        <dbReference type="SAM" id="Phobius"/>
    </source>
</evidence>
<dbReference type="EMBL" id="CM007901">
    <property type="protein sequence ID" value="OTG03833.1"/>
    <property type="molecule type" value="Genomic_DNA"/>
</dbReference>
<gene>
    <name evidence="2" type="ORF">HannXRQ_Chr12g0355671</name>
</gene>
<accession>A0A251SZ24</accession>
<proteinExistence type="predicted"/>
<evidence type="ECO:0000313" key="2">
    <source>
        <dbReference type="EMBL" id="OTG03833.1"/>
    </source>
</evidence>
<protein>
    <submittedName>
        <fullName evidence="2">Uncharacterized protein</fullName>
    </submittedName>
</protein>
<dbReference type="InParanoid" id="A0A251SZ24"/>
<sequence>MIIIIKTYIKKQVLYAYVTCNPCLGCFSKKKKNLVHICGVPFGLWVAPFFFHTTCP</sequence>
<keyword evidence="1" id="KW-1133">Transmembrane helix</keyword>
<dbReference type="AlphaFoldDB" id="A0A251SZ24"/>